<comment type="cofactor">
    <cofactor evidence="1">
        <name>Mg(2+)</name>
        <dbReference type="ChEBI" id="CHEBI:18420"/>
    </cofactor>
</comment>
<feature type="region of interest" description="Disordered" evidence="7">
    <location>
        <begin position="480"/>
        <end position="515"/>
    </location>
</feature>
<dbReference type="InterPro" id="IPR010487">
    <property type="entry name" value="NGRN/Rrg9"/>
</dbReference>
<feature type="compositionally biased region" description="Basic and acidic residues" evidence="7">
    <location>
        <begin position="408"/>
        <end position="417"/>
    </location>
</feature>
<keyword evidence="3" id="KW-0436">Ligase</keyword>
<dbReference type="GO" id="GO:0036064">
    <property type="term" value="C:ciliary basal body"/>
    <property type="evidence" value="ECO:0007669"/>
    <property type="project" value="TreeGrafter"/>
</dbReference>
<evidence type="ECO:0000256" key="2">
    <source>
        <dbReference type="ARBA" id="ARBA00006820"/>
    </source>
</evidence>
<sequence length="949" mass="107920">MVPRASALQRGPLATALLSWPETGPGRCCSLRKLSPTSEERKIGERAEAERERSQPGHSGLRSLGSRFSVPLFLRVAEECCVEGPGWETPVQPPPFPHPGKINHFPGMTEICRKDLLARNLNRMQKLYPTEYNIFPRTWCLPADYGDFQSYGRQRKTRTFICKPDSGSQGRGIFITRSPREVKPGEHMICQQYISKPFLIDGFKFDMRIYVLITSCDPLRIFMYEEGLARFATRPYVEPTNNNLEDVCMHLTNYAINKRNENFVRDDSMGSKRKLSTLNAWLQEHSHDPRELWEDIEDIIIKTVISAHPVLRHNYRTCFPQYLSAGICACFEILGFDVLLDHKMKPWLLEVNHSPSFTTDSRLDREVKDALLCDSMTLVNLRGCDKRKVLEEDKRRVKERLLQYHLPLRENRQEQRESSQAAMRDQERYEDSHLGGYRRIYPGPDSEKYKPFFKHNGSLFQETAASKAREECARQQLEEIRQKQEQKENSGTRKRKDKDQNLGESVGEKSRCGARPQGLCTHLAHRNRHQEKEQLQVLDTMKPQEIVEEEELERMKCMLQRENLIRSLGIVEQLHRMLHPNHHRGQKNLPEYRPRHDEDGLGGQELQPLNLVPLVLLRGAVSEQGPPHVGQPLQPQVLTPRVLGPLSSMNAATTQRLKPKNFNWTGDPAATGSCSSSNKSFRRHYFSSARVRLTSQSQASRRLEAINRNLAGSVPPTLTPKQGYVLQRDKEDGPVWSEGAAPSGKPAPSSYRYLHEEFAESWSVPRLAEGFDVSTDVIRRVLKSKFVPTLKQKLKQDQKVLKKAGLALPAWQRPSSGHSLPPCSAGSLLIPGDEASATSQSHHTALEMIASGAHSKDSPRRQKGGSQGVQGLRKESEVPCTTASGHRRELPKCPRSDPEDATPDGSRLPNRDRMQELKAGEPDGQNFSPKVVQRGQEFYDSNGNFLYRI</sequence>
<dbReference type="RefSeq" id="XP_012867320.1">
    <property type="nucleotide sequence ID" value="XM_013011866.1"/>
</dbReference>
<dbReference type="PANTHER" id="PTHR12241">
    <property type="entry name" value="TUBULIN POLYGLUTAMYLASE"/>
    <property type="match status" value="1"/>
</dbReference>
<dbReference type="InParanoid" id="A0A1S3ETR7"/>
<feature type="region of interest" description="Disordered" evidence="7">
    <location>
        <begin position="29"/>
        <end position="62"/>
    </location>
</feature>
<feature type="region of interest" description="Disordered" evidence="7">
    <location>
        <begin position="408"/>
        <end position="441"/>
    </location>
</feature>
<keyword evidence="5" id="KW-0547">Nucleotide-binding</keyword>
<dbReference type="FunCoup" id="A0A1S3ETR7">
    <property type="interactions" value="63"/>
</dbReference>
<dbReference type="PROSITE" id="PS51221">
    <property type="entry name" value="TTL"/>
    <property type="match status" value="1"/>
</dbReference>
<gene>
    <name evidence="9" type="primary">LOC105982294</name>
</gene>
<dbReference type="KEGG" id="dord:105982294"/>
<evidence type="ECO:0000256" key="3">
    <source>
        <dbReference type="ARBA" id="ARBA00022598"/>
    </source>
</evidence>
<evidence type="ECO:0000313" key="8">
    <source>
        <dbReference type="Proteomes" id="UP000081671"/>
    </source>
</evidence>
<feature type="region of interest" description="Disordered" evidence="7">
    <location>
        <begin position="851"/>
        <end position="929"/>
    </location>
</feature>
<keyword evidence="4" id="KW-0493">Microtubule</keyword>
<accession>A0A1S3ETR7</accession>
<dbReference type="GO" id="GO:0005524">
    <property type="term" value="F:ATP binding"/>
    <property type="evidence" value="ECO:0007669"/>
    <property type="project" value="UniProtKB-KW"/>
</dbReference>
<feature type="compositionally biased region" description="Basic and acidic residues" evidence="7">
    <location>
        <begin position="886"/>
        <end position="898"/>
    </location>
</feature>
<keyword evidence="6" id="KW-0067">ATP-binding</keyword>
<evidence type="ECO:0000256" key="6">
    <source>
        <dbReference type="ARBA" id="ARBA00022840"/>
    </source>
</evidence>
<evidence type="ECO:0000313" key="9">
    <source>
        <dbReference type="RefSeq" id="XP_012867320.1"/>
    </source>
</evidence>
<feature type="compositionally biased region" description="Basic and acidic residues" evidence="7">
    <location>
        <begin position="424"/>
        <end position="433"/>
    </location>
</feature>
<evidence type="ECO:0000256" key="5">
    <source>
        <dbReference type="ARBA" id="ARBA00022741"/>
    </source>
</evidence>
<dbReference type="Proteomes" id="UP000081671">
    <property type="component" value="Unplaced"/>
</dbReference>
<dbReference type="GO" id="GO:0070740">
    <property type="term" value="F:tubulin-glutamic acid ligase activity"/>
    <property type="evidence" value="ECO:0007669"/>
    <property type="project" value="TreeGrafter"/>
</dbReference>
<evidence type="ECO:0000256" key="4">
    <source>
        <dbReference type="ARBA" id="ARBA00022701"/>
    </source>
</evidence>
<dbReference type="GO" id="GO:0000226">
    <property type="term" value="P:microtubule cytoskeleton organization"/>
    <property type="evidence" value="ECO:0007669"/>
    <property type="project" value="TreeGrafter"/>
</dbReference>
<dbReference type="GO" id="GO:0015631">
    <property type="term" value="F:tubulin binding"/>
    <property type="evidence" value="ECO:0007669"/>
    <property type="project" value="TreeGrafter"/>
</dbReference>
<dbReference type="GO" id="GO:0005874">
    <property type="term" value="C:microtubule"/>
    <property type="evidence" value="ECO:0007669"/>
    <property type="project" value="UniProtKB-KW"/>
</dbReference>
<dbReference type="OrthoDB" id="202825at2759"/>
<dbReference type="InterPro" id="IPR004344">
    <property type="entry name" value="TTL/TTLL_fam"/>
</dbReference>
<dbReference type="AlphaFoldDB" id="A0A1S3ETR7"/>
<feature type="compositionally biased region" description="Basic and acidic residues" evidence="7">
    <location>
        <begin position="480"/>
        <end position="511"/>
    </location>
</feature>
<reference evidence="9" key="1">
    <citation type="submission" date="2025-08" db="UniProtKB">
        <authorList>
            <consortium name="RefSeq"/>
        </authorList>
    </citation>
    <scope>IDENTIFICATION</scope>
    <source>
        <tissue evidence="9">Kidney</tissue>
    </source>
</reference>
<dbReference type="Pfam" id="PF03133">
    <property type="entry name" value="TTL"/>
    <property type="match status" value="1"/>
</dbReference>
<organism evidence="8 9">
    <name type="scientific">Dipodomys ordii</name>
    <name type="common">Ord's kangaroo rat</name>
    <dbReference type="NCBI Taxonomy" id="10020"/>
    <lineage>
        <taxon>Eukaryota</taxon>
        <taxon>Metazoa</taxon>
        <taxon>Chordata</taxon>
        <taxon>Craniata</taxon>
        <taxon>Vertebrata</taxon>
        <taxon>Euteleostomi</taxon>
        <taxon>Mammalia</taxon>
        <taxon>Eutheria</taxon>
        <taxon>Euarchontoglires</taxon>
        <taxon>Glires</taxon>
        <taxon>Rodentia</taxon>
        <taxon>Castorimorpha</taxon>
        <taxon>Heteromyidae</taxon>
        <taxon>Dipodomyinae</taxon>
        <taxon>Dipodomys</taxon>
    </lineage>
</organism>
<dbReference type="Pfam" id="PF06413">
    <property type="entry name" value="Neugrin"/>
    <property type="match status" value="1"/>
</dbReference>
<dbReference type="SUPFAM" id="SSF56059">
    <property type="entry name" value="Glutathione synthetase ATP-binding domain-like"/>
    <property type="match status" value="1"/>
</dbReference>
<name>A0A1S3ETR7_DIPOR</name>
<comment type="similarity">
    <text evidence="2">Belongs to the tubulin--tyrosine ligase family.</text>
</comment>
<evidence type="ECO:0000256" key="7">
    <source>
        <dbReference type="SAM" id="MobiDB-lite"/>
    </source>
</evidence>
<evidence type="ECO:0000256" key="1">
    <source>
        <dbReference type="ARBA" id="ARBA00001946"/>
    </source>
</evidence>
<dbReference type="GeneID" id="105982294"/>
<feature type="compositionally biased region" description="Basic and acidic residues" evidence="7">
    <location>
        <begin position="909"/>
        <end position="921"/>
    </location>
</feature>
<feature type="compositionally biased region" description="Basic and acidic residues" evidence="7">
    <location>
        <begin position="38"/>
        <end position="55"/>
    </location>
</feature>
<proteinExistence type="inferred from homology"/>
<dbReference type="PANTHER" id="PTHR12241:SF91">
    <property type="entry name" value="TUBULIN POLYGLUTAMYLASE TTLL13"/>
    <property type="match status" value="1"/>
</dbReference>
<protein>
    <submittedName>
        <fullName evidence="9">Tubulin polyglutamylase TTLL13-like</fullName>
    </submittedName>
</protein>
<dbReference type="FunFam" id="3.30.470.20:FF:000009">
    <property type="entry name" value="tubulin polyglutamylase TTLL5 isoform X1"/>
    <property type="match status" value="1"/>
</dbReference>
<dbReference type="STRING" id="10020.ENSDORP00000005822"/>
<keyword evidence="8" id="KW-1185">Reference proteome</keyword>
<dbReference type="Gene3D" id="3.30.470.20">
    <property type="entry name" value="ATP-grasp fold, B domain"/>
    <property type="match status" value="1"/>
</dbReference>